<dbReference type="InterPro" id="IPR011051">
    <property type="entry name" value="RmlC_Cupin_sf"/>
</dbReference>
<dbReference type="InterPro" id="IPR014710">
    <property type="entry name" value="RmlC-like_jellyroll"/>
</dbReference>
<evidence type="ECO:0000313" key="5">
    <source>
        <dbReference type="EMBL" id="QQP85450.1"/>
    </source>
</evidence>
<dbReference type="InterPro" id="IPR018060">
    <property type="entry name" value="HTH_AraC"/>
</dbReference>
<protein>
    <submittedName>
        <fullName evidence="5">4-hydroxyphenylacetate catabolism regulatory protein HpaA</fullName>
    </submittedName>
</protein>
<evidence type="ECO:0000259" key="4">
    <source>
        <dbReference type="PROSITE" id="PS01124"/>
    </source>
</evidence>
<dbReference type="Proteomes" id="UP000595278">
    <property type="component" value="Chromosome"/>
</dbReference>
<dbReference type="SMART" id="SM00342">
    <property type="entry name" value="HTH_ARAC"/>
    <property type="match status" value="1"/>
</dbReference>
<dbReference type="RefSeq" id="WP_201092067.1">
    <property type="nucleotide sequence ID" value="NZ_CP067393.1"/>
</dbReference>
<sequence length="308" mass="36747">MIQKTPKLSHIPILDLFNVYDQRYLGADFHYESHRSFSQFFSRNVAIHRHDRVFQIHYLLNGKVHVQLDDLFYRLEGPMIFFTPPGIPHAFTSDKDTEGHVITVKQQYAWQLFNNRFDYNNLSFNLRRPLCIDLANPHIDLVEDAKQLNILFEIAANEFKNNKPNYQLTMPALIQLIFITLFRFTDSNYPNYTVQRQDLQLFYRFNELLEKHYKEHWQLIQYATQLGMTTARLHLICQRMAGISPKQLIIERLLQEAKRLLIHSQLTANEICFTLGFKDPSYFSRFFNKYTGLTTKDYRLSHHYQTIN</sequence>
<dbReference type="InterPro" id="IPR011983">
    <property type="entry name" value="HpaA_TReg"/>
</dbReference>
<keyword evidence="1" id="KW-0805">Transcription regulation</keyword>
<dbReference type="Gene3D" id="1.10.10.60">
    <property type="entry name" value="Homeodomain-like"/>
    <property type="match status" value="1"/>
</dbReference>
<organism evidence="5 6">
    <name type="scientific">Entomomonas asaccharolytica</name>
    <dbReference type="NCBI Taxonomy" id="2785331"/>
    <lineage>
        <taxon>Bacteria</taxon>
        <taxon>Pseudomonadati</taxon>
        <taxon>Pseudomonadota</taxon>
        <taxon>Gammaproteobacteria</taxon>
        <taxon>Pseudomonadales</taxon>
        <taxon>Pseudomonadaceae</taxon>
        <taxon>Entomomonas</taxon>
    </lineage>
</organism>
<dbReference type="EMBL" id="CP067393">
    <property type="protein sequence ID" value="QQP85450.1"/>
    <property type="molecule type" value="Genomic_DNA"/>
</dbReference>
<dbReference type="NCBIfam" id="TIGR02297">
    <property type="entry name" value="HpaA"/>
    <property type="match status" value="1"/>
</dbReference>
<dbReference type="InterPro" id="IPR009057">
    <property type="entry name" value="Homeodomain-like_sf"/>
</dbReference>
<keyword evidence="6" id="KW-1185">Reference proteome</keyword>
<dbReference type="SUPFAM" id="SSF46689">
    <property type="entry name" value="Homeodomain-like"/>
    <property type="match status" value="1"/>
</dbReference>
<evidence type="ECO:0000313" key="6">
    <source>
        <dbReference type="Proteomes" id="UP000595278"/>
    </source>
</evidence>
<name>A0A974NF51_9GAMM</name>
<gene>
    <name evidence="5" type="primary">hpaA</name>
    <name evidence="5" type="ORF">JHT90_13900</name>
</gene>
<dbReference type="GO" id="GO:0003700">
    <property type="term" value="F:DNA-binding transcription factor activity"/>
    <property type="evidence" value="ECO:0007669"/>
    <property type="project" value="InterPro"/>
</dbReference>
<accession>A0A974NF51</accession>
<evidence type="ECO:0000256" key="1">
    <source>
        <dbReference type="ARBA" id="ARBA00023015"/>
    </source>
</evidence>
<dbReference type="InterPro" id="IPR003313">
    <property type="entry name" value="AraC-bd"/>
</dbReference>
<dbReference type="Pfam" id="PF12833">
    <property type="entry name" value="HTH_18"/>
    <property type="match status" value="1"/>
</dbReference>
<feature type="domain" description="HTH araC/xylS-type" evidence="4">
    <location>
        <begin position="203"/>
        <end position="301"/>
    </location>
</feature>
<dbReference type="Gene3D" id="2.60.120.10">
    <property type="entry name" value="Jelly Rolls"/>
    <property type="match status" value="1"/>
</dbReference>
<dbReference type="SUPFAM" id="SSF51182">
    <property type="entry name" value="RmlC-like cupins"/>
    <property type="match status" value="1"/>
</dbReference>
<keyword evidence="2" id="KW-0238">DNA-binding</keyword>
<dbReference type="AlphaFoldDB" id="A0A974NF51"/>
<evidence type="ECO:0000256" key="3">
    <source>
        <dbReference type="ARBA" id="ARBA00023163"/>
    </source>
</evidence>
<dbReference type="GO" id="GO:0043565">
    <property type="term" value="F:sequence-specific DNA binding"/>
    <property type="evidence" value="ECO:0007669"/>
    <property type="project" value="InterPro"/>
</dbReference>
<keyword evidence="3" id="KW-0804">Transcription</keyword>
<dbReference type="PROSITE" id="PS01124">
    <property type="entry name" value="HTH_ARAC_FAMILY_2"/>
    <property type="match status" value="1"/>
</dbReference>
<dbReference type="PANTHER" id="PTHR43280:SF19">
    <property type="entry name" value="4-HYDROXYPHENYLACETATE CATABOLISM PROTEIN"/>
    <property type="match status" value="1"/>
</dbReference>
<proteinExistence type="predicted"/>
<dbReference type="PANTHER" id="PTHR43280">
    <property type="entry name" value="ARAC-FAMILY TRANSCRIPTIONAL REGULATOR"/>
    <property type="match status" value="1"/>
</dbReference>
<dbReference type="Pfam" id="PF02311">
    <property type="entry name" value="AraC_binding"/>
    <property type="match status" value="1"/>
</dbReference>
<evidence type="ECO:0000256" key="2">
    <source>
        <dbReference type="ARBA" id="ARBA00023125"/>
    </source>
</evidence>
<reference evidence="5 6" key="1">
    <citation type="submission" date="2021-01" db="EMBL/GenBank/DDBJ databases">
        <title>Entomomonas sp. F2A isolated from a house cricket (Acheta domesticus).</title>
        <authorList>
            <person name="Spergser J."/>
            <person name="Busse H.-J."/>
        </authorList>
    </citation>
    <scope>NUCLEOTIDE SEQUENCE [LARGE SCALE GENOMIC DNA]</scope>
    <source>
        <strain evidence="5 6">F2A</strain>
    </source>
</reference>
<dbReference type="KEGG" id="eaz:JHT90_13900"/>